<proteinExistence type="predicted"/>
<dbReference type="SMART" id="SM00914">
    <property type="entry name" value="IDEAL"/>
    <property type="match status" value="1"/>
</dbReference>
<dbReference type="InterPro" id="IPR014957">
    <property type="entry name" value="IDEAL_dom"/>
</dbReference>
<dbReference type="RefSeq" id="WP_173658181.1">
    <property type="nucleotide sequence ID" value="NZ_JAOUSE010000034.1"/>
</dbReference>
<evidence type="ECO:0000313" key="2">
    <source>
        <dbReference type="EMBL" id="MCU9594950.1"/>
    </source>
</evidence>
<comment type="caution">
    <text evidence="2">The sequence shown here is derived from an EMBL/GenBank/DDBJ whole genome shotgun (WGS) entry which is preliminary data.</text>
</comment>
<dbReference type="EMBL" id="JAOUSE010000034">
    <property type="protein sequence ID" value="MCU9594950.1"/>
    <property type="molecule type" value="Genomic_DNA"/>
</dbReference>
<accession>A0ABT2WHD0</accession>
<feature type="domain" description="IDEAL" evidence="1">
    <location>
        <begin position="32"/>
        <end position="68"/>
    </location>
</feature>
<name>A0ABT2WHD0_9BACI</name>
<evidence type="ECO:0000313" key="3">
    <source>
        <dbReference type="Proteomes" id="UP001208656"/>
    </source>
</evidence>
<evidence type="ECO:0000259" key="1">
    <source>
        <dbReference type="SMART" id="SM00914"/>
    </source>
</evidence>
<keyword evidence="3" id="KW-1185">Reference proteome</keyword>
<dbReference type="Gene3D" id="4.10.810.10">
    <property type="entry name" value="Virus Scaffolding Protein, Chain A"/>
    <property type="match status" value="1"/>
</dbReference>
<dbReference type="Pfam" id="PF08858">
    <property type="entry name" value="IDEAL"/>
    <property type="match status" value="1"/>
</dbReference>
<organism evidence="2 3">
    <name type="scientific">Pallidibacillus thermolactis</name>
    <dbReference type="NCBI Taxonomy" id="251051"/>
    <lineage>
        <taxon>Bacteria</taxon>
        <taxon>Bacillati</taxon>
        <taxon>Bacillota</taxon>
        <taxon>Bacilli</taxon>
        <taxon>Bacillales</taxon>
        <taxon>Bacillaceae</taxon>
        <taxon>Pallidibacillus</taxon>
    </lineage>
</organism>
<dbReference type="Proteomes" id="UP001208656">
    <property type="component" value="Unassembled WGS sequence"/>
</dbReference>
<protein>
    <submittedName>
        <fullName evidence="2">IDEAL domain-containing protein</fullName>
    </submittedName>
</protein>
<dbReference type="InterPro" id="IPR027393">
    <property type="entry name" value="Virus_scaffolding_prot_C"/>
</dbReference>
<gene>
    <name evidence="2" type="ORF">OEV82_10920</name>
</gene>
<sequence>MKKDNSYAELTKAYARANKREKFVQSIYIDLLIQEALLKEKRNQIKRDIDQAIDQHDKKSFMKLSQKLIEIEQQLNA</sequence>
<reference evidence="2 3" key="1">
    <citation type="submission" date="2022-10" db="EMBL/GenBank/DDBJ databases">
        <title>Description of Fervidibacillus gen. nov. in the family Fervidibacillaceae fam. nov. with two species, Fervidibacillus albus sp. nov., and Fervidibacillus halotolerans sp. nov., isolated from tidal flat sediments.</title>
        <authorList>
            <person name="Kwon K.K."/>
            <person name="Yang S.-H."/>
        </authorList>
    </citation>
    <scope>NUCLEOTIDE SEQUENCE [LARGE SCALE GENOMIC DNA]</scope>
    <source>
        <strain evidence="2 3">DSM 23332</strain>
    </source>
</reference>